<keyword evidence="5" id="KW-1185">Reference proteome</keyword>
<evidence type="ECO:0000256" key="1">
    <source>
        <dbReference type="SAM" id="MobiDB-lite"/>
    </source>
</evidence>
<dbReference type="EMBL" id="CAMXCT010000969">
    <property type="protein sequence ID" value="CAI3985223.1"/>
    <property type="molecule type" value="Genomic_DNA"/>
</dbReference>
<evidence type="ECO:0000313" key="4">
    <source>
        <dbReference type="EMBL" id="CAL4772535.1"/>
    </source>
</evidence>
<feature type="region of interest" description="Disordered" evidence="1">
    <location>
        <begin position="197"/>
        <end position="216"/>
    </location>
</feature>
<dbReference type="Proteomes" id="UP001152797">
    <property type="component" value="Unassembled WGS sequence"/>
</dbReference>
<dbReference type="AlphaFoldDB" id="A0A9P1C6W7"/>
<feature type="region of interest" description="Disordered" evidence="1">
    <location>
        <begin position="284"/>
        <end position="331"/>
    </location>
</feature>
<feature type="compositionally biased region" description="Basic and acidic residues" evidence="1">
    <location>
        <begin position="200"/>
        <end position="216"/>
    </location>
</feature>
<accession>A0A9P1C6W7</accession>
<gene>
    <name evidence="2" type="ORF">C1SCF055_LOCUS12696</name>
</gene>
<reference evidence="3" key="2">
    <citation type="submission" date="2024-04" db="EMBL/GenBank/DDBJ databases">
        <authorList>
            <person name="Chen Y."/>
            <person name="Shah S."/>
            <person name="Dougan E. K."/>
            <person name="Thang M."/>
            <person name="Chan C."/>
        </authorList>
    </citation>
    <scope>NUCLEOTIDE SEQUENCE [LARGE SCALE GENOMIC DNA]</scope>
</reference>
<comment type="caution">
    <text evidence="2">The sequence shown here is derived from an EMBL/GenBank/DDBJ whole genome shotgun (WGS) entry which is preliminary data.</text>
</comment>
<evidence type="ECO:0000313" key="3">
    <source>
        <dbReference type="EMBL" id="CAL1138598.1"/>
    </source>
</evidence>
<protein>
    <submittedName>
        <fullName evidence="4">Adenosine deaminase</fullName>
    </submittedName>
</protein>
<evidence type="ECO:0000313" key="5">
    <source>
        <dbReference type="Proteomes" id="UP001152797"/>
    </source>
</evidence>
<dbReference type="OrthoDB" id="420778at2759"/>
<sequence>MPFYVAKMHLPFTQNLVNLVNHETICGVWLCSRGSEVQAAKPAFSRWKASKHRLLVVVKSLLKGLPKGLKGSPCSSCGAEANEALCAVLKAEMAHWVKVLGIAALQTDDTGSFGYLVLTPEEITKGKLQFAGQEESCQIILVILHAKEESASSLRSSLQVLPVPNQVILGVELWDESTRQLASEILDSNAVALALPADPAKSDQKKDQKGEKDHEEDAQLVASFMANIICRSDDQDFRAACRALLKAGAAEADTLPAQGSTSIAEMEDAEFRQGIAALMGRHHVVTQSKASKPKPSKQGNSKGKKRAGEIMSSEAKRLAAAEWDDCSESFD</sequence>
<dbReference type="EMBL" id="CAMXCT030000969">
    <property type="protein sequence ID" value="CAL4772535.1"/>
    <property type="molecule type" value="Genomic_DNA"/>
</dbReference>
<proteinExistence type="predicted"/>
<dbReference type="EMBL" id="CAMXCT020000969">
    <property type="protein sequence ID" value="CAL1138598.1"/>
    <property type="molecule type" value="Genomic_DNA"/>
</dbReference>
<reference evidence="2" key="1">
    <citation type="submission" date="2022-10" db="EMBL/GenBank/DDBJ databases">
        <authorList>
            <person name="Chen Y."/>
            <person name="Dougan E. K."/>
            <person name="Chan C."/>
            <person name="Rhodes N."/>
            <person name="Thang M."/>
        </authorList>
    </citation>
    <scope>NUCLEOTIDE SEQUENCE</scope>
</reference>
<name>A0A9P1C6W7_9DINO</name>
<organism evidence="2">
    <name type="scientific">Cladocopium goreaui</name>
    <dbReference type="NCBI Taxonomy" id="2562237"/>
    <lineage>
        <taxon>Eukaryota</taxon>
        <taxon>Sar</taxon>
        <taxon>Alveolata</taxon>
        <taxon>Dinophyceae</taxon>
        <taxon>Suessiales</taxon>
        <taxon>Symbiodiniaceae</taxon>
        <taxon>Cladocopium</taxon>
    </lineage>
</organism>
<feature type="compositionally biased region" description="Acidic residues" evidence="1">
    <location>
        <begin position="322"/>
        <end position="331"/>
    </location>
</feature>
<evidence type="ECO:0000313" key="2">
    <source>
        <dbReference type="EMBL" id="CAI3985223.1"/>
    </source>
</evidence>